<comment type="caution">
    <text evidence="5">The sequence shown here is derived from an EMBL/GenBank/DDBJ whole genome shotgun (WGS) entry which is preliminary data.</text>
</comment>
<dbReference type="AlphaFoldDB" id="A0A8J6Y2K3"/>
<sequence length="324" mass="35400">MEKVTELAAGLRTALGEVVRGQAGPIHELVVALLAGGHVLVEGPPGIGKTLMVRAVAGLLESSYKRVQFTPDLMPADITGTSVFRPQTGVFEFVPGPLFTEILLADEINRTPPKTQAALLEAMQEQQVTLDGVSHPLPPFFFVAATQNPLEYEGTYPLPEAQLDRFFMKIRIGYPERDQEREILECHTGTLNLVPPAIRTLEPVATTSELLALREVIATTYVERSVLDYILNLVQASRDHRRVSVGASSRAAVILMFAAKAVAACDGREFVRPDDVKEVAPAVLRHRLLLRPEAEVEGIDSDQVVLDLLGSVELPRTTDGEPDR</sequence>
<dbReference type="PANTHER" id="PTHR42759:SF1">
    <property type="entry name" value="MAGNESIUM-CHELATASE SUBUNIT CHLD"/>
    <property type="match status" value="1"/>
</dbReference>
<evidence type="ECO:0000256" key="1">
    <source>
        <dbReference type="ARBA" id="ARBA00022741"/>
    </source>
</evidence>
<evidence type="ECO:0000313" key="6">
    <source>
        <dbReference type="Proteomes" id="UP000648239"/>
    </source>
</evidence>
<dbReference type="InterPro" id="IPR050764">
    <property type="entry name" value="CbbQ/NirQ/NorQ/GpvN"/>
</dbReference>
<dbReference type="Gene3D" id="3.40.50.300">
    <property type="entry name" value="P-loop containing nucleotide triphosphate hydrolases"/>
    <property type="match status" value="1"/>
</dbReference>
<dbReference type="EMBL" id="JACXWD010000020">
    <property type="protein sequence ID" value="MBD3868029.1"/>
    <property type="molecule type" value="Genomic_DNA"/>
</dbReference>
<evidence type="ECO:0000259" key="4">
    <source>
        <dbReference type="SMART" id="SM00382"/>
    </source>
</evidence>
<dbReference type="Proteomes" id="UP000648239">
    <property type="component" value="Unassembled WGS sequence"/>
</dbReference>
<evidence type="ECO:0000256" key="3">
    <source>
        <dbReference type="ARBA" id="ARBA00061607"/>
    </source>
</evidence>
<dbReference type="GO" id="GO:0005524">
    <property type="term" value="F:ATP binding"/>
    <property type="evidence" value="ECO:0007669"/>
    <property type="project" value="UniProtKB-KW"/>
</dbReference>
<dbReference type="InterPro" id="IPR003593">
    <property type="entry name" value="AAA+_ATPase"/>
</dbReference>
<keyword evidence="1" id="KW-0547">Nucleotide-binding</keyword>
<dbReference type="InterPro" id="IPR027417">
    <property type="entry name" value="P-loop_NTPase"/>
</dbReference>
<dbReference type="SUPFAM" id="SSF52540">
    <property type="entry name" value="P-loop containing nucleoside triphosphate hydrolases"/>
    <property type="match status" value="1"/>
</dbReference>
<keyword evidence="2" id="KW-0067">ATP-binding</keyword>
<protein>
    <submittedName>
        <fullName evidence="5">MoxR family ATPase</fullName>
    </submittedName>
</protein>
<dbReference type="Pfam" id="PF07726">
    <property type="entry name" value="AAA_3"/>
    <property type="match status" value="1"/>
</dbReference>
<dbReference type="FunFam" id="3.40.50.300:FF:000640">
    <property type="entry name" value="MoxR family ATPase"/>
    <property type="match status" value="1"/>
</dbReference>
<gene>
    <name evidence="5" type="ORF">IFK94_07885</name>
</gene>
<evidence type="ECO:0000256" key="2">
    <source>
        <dbReference type="ARBA" id="ARBA00022840"/>
    </source>
</evidence>
<dbReference type="InterPro" id="IPR011703">
    <property type="entry name" value="ATPase_AAA-3"/>
</dbReference>
<reference evidence="5 6" key="1">
    <citation type="submission" date="2020-08" db="EMBL/GenBank/DDBJ databases">
        <title>Acidobacteriota in marine sediments use diverse sulfur dissimilation pathways.</title>
        <authorList>
            <person name="Wasmund K."/>
        </authorList>
    </citation>
    <scope>NUCLEOTIDE SEQUENCE [LARGE SCALE GENOMIC DNA]</scope>
    <source>
        <strain evidence="5">MAG AM4</strain>
    </source>
</reference>
<dbReference type="CDD" id="cd00009">
    <property type="entry name" value="AAA"/>
    <property type="match status" value="1"/>
</dbReference>
<accession>A0A8J6Y2K3</accession>
<dbReference type="PIRSF" id="PIRSF002849">
    <property type="entry name" value="AAA_ATPase_chaperone_MoxR_prd"/>
    <property type="match status" value="1"/>
</dbReference>
<comment type="similarity">
    <text evidence="3">Belongs to the MoxR family.</text>
</comment>
<dbReference type="InterPro" id="IPR041628">
    <property type="entry name" value="ChlI/MoxR_AAA_lid"/>
</dbReference>
<dbReference type="Gene3D" id="1.10.8.80">
    <property type="entry name" value="Magnesium chelatase subunit I, C-Terminal domain"/>
    <property type="match status" value="1"/>
</dbReference>
<evidence type="ECO:0000313" key="5">
    <source>
        <dbReference type="EMBL" id="MBD3868029.1"/>
    </source>
</evidence>
<dbReference type="SMART" id="SM00382">
    <property type="entry name" value="AAA"/>
    <property type="match status" value="1"/>
</dbReference>
<organism evidence="5 6">
    <name type="scientific">Candidatus Polarisedimenticola svalbardensis</name>
    <dbReference type="NCBI Taxonomy" id="2886004"/>
    <lineage>
        <taxon>Bacteria</taxon>
        <taxon>Pseudomonadati</taxon>
        <taxon>Acidobacteriota</taxon>
        <taxon>Candidatus Polarisedimenticolia</taxon>
        <taxon>Candidatus Polarisedimenticolales</taxon>
        <taxon>Candidatus Polarisedimenticolaceae</taxon>
        <taxon>Candidatus Polarisedimenticola</taxon>
    </lineage>
</organism>
<dbReference type="Pfam" id="PF17863">
    <property type="entry name" value="AAA_lid_2"/>
    <property type="match status" value="1"/>
</dbReference>
<dbReference type="GO" id="GO:0016887">
    <property type="term" value="F:ATP hydrolysis activity"/>
    <property type="evidence" value="ECO:0007669"/>
    <property type="project" value="InterPro"/>
</dbReference>
<name>A0A8J6Y2K3_9BACT</name>
<proteinExistence type="inferred from homology"/>
<dbReference type="PANTHER" id="PTHR42759">
    <property type="entry name" value="MOXR FAMILY PROTEIN"/>
    <property type="match status" value="1"/>
</dbReference>
<feature type="domain" description="AAA+ ATPase" evidence="4">
    <location>
        <begin position="35"/>
        <end position="176"/>
    </location>
</feature>